<name>C5FNX1_ARTOC</name>
<dbReference type="eggNOG" id="ENOG502SR63">
    <property type="taxonomic scope" value="Eukaryota"/>
</dbReference>
<accession>C5FNX1</accession>
<organism evidence="1 2">
    <name type="scientific">Arthroderma otae (strain ATCC MYA-4605 / CBS 113480)</name>
    <name type="common">Microsporum canis</name>
    <dbReference type="NCBI Taxonomy" id="554155"/>
    <lineage>
        <taxon>Eukaryota</taxon>
        <taxon>Fungi</taxon>
        <taxon>Dikarya</taxon>
        <taxon>Ascomycota</taxon>
        <taxon>Pezizomycotina</taxon>
        <taxon>Eurotiomycetes</taxon>
        <taxon>Eurotiomycetidae</taxon>
        <taxon>Onygenales</taxon>
        <taxon>Arthrodermataceae</taxon>
        <taxon>Microsporum</taxon>
    </lineage>
</organism>
<keyword evidence="2" id="KW-1185">Reference proteome</keyword>
<protein>
    <submittedName>
        <fullName evidence="1">Uncharacterized protein</fullName>
    </submittedName>
</protein>
<dbReference type="HOGENOM" id="CLU_586778_0_0_1"/>
<evidence type="ECO:0000313" key="1">
    <source>
        <dbReference type="EMBL" id="EEQ31824.1"/>
    </source>
</evidence>
<sequence length="378" mass="42138">MGSLFCCSNVAPYRPRILDHESKFTQFVDWAKLQKETSIISTSEQLTKPSYAIQVVCQINYGPQEWIRYFIPHDCWTFSEVNEKQLIDANFQKLNSLHNKFFEINLYQIDPINKHHWRATIARPAAEIDLPQCTHLARQEETAKPQLSPVYSDLKVGDTLTRKCLENLLPRICSQLKGDILSLVTLDILNSRWNVGVDLSAAWKVNLTATNVVSFVQACSGTCGSSEDCGLTLDMEKQEVAGFAKELVDNSMKNLCHGVPLATREALVDLLQSMANKEPPLPASLILKGSLRKALLFAKFGPDIEGGTQQVITSDALGREGNTKSLGAKPKSRCSSPVLSYTRFNDSDYDYCISAESSPRDYTACSLEDCGYCGHCDY</sequence>
<dbReference type="AlphaFoldDB" id="C5FNX1"/>
<proteinExistence type="predicted"/>
<gene>
    <name evidence="1" type="ORF">MCYG_04643</name>
</gene>
<dbReference type="RefSeq" id="XP_002846906.1">
    <property type="nucleotide sequence ID" value="XM_002846860.1"/>
</dbReference>
<dbReference type="EMBL" id="DS995704">
    <property type="protein sequence ID" value="EEQ31824.1"/>
    <property type="molecule type" value="Genomic_DNA"/>
</dbReference>
<dbReference type="STRING" id="554155.C5FNX1"/>
<reference evidence="2" key="1">
    <citation type="journal article" date="2012" name="MBio">
        <title>Comparative genome analysis of Trichophyton rubrum and related dermatophytes reveals candidate genes involved in infection.</title>
        <authorList>
            <person name="Martinez D.A."/>
            <person name="Oliver B.G."/>
            <person name="Graeser Y."/>
            <person name="Goldberg J.M."/>
            <person name="Li W."/>
            <person name="Martinez-Rossi N.M."/>
            <person name="Monod M."/>
            <person name="Shelest E."/>
            <person name="Barton R.C."/>
            <person name="Birch E."/>
            <person name="Brakhage A.A."/>
            <person name="Chen Z."/>
            <person name="Gurr S.J."/>
            <person name="Heiman D."/>
            <person name="Heitman J."/>
            <person name="Kosti I."/>
            <person name="Rossi A."/>
            <person name="Saif S."/>
            <person name="Samalova M."/>
            <person name="Saunders C.W."/>
            <person name="Shea T."/>
            <person name="Summerbell R.C."/>
            <person name="Xu J."/>
            <person name="Young S."/>
            <person name="Zeng Q."/>
            <person name="Birren B.W."/>
            <person name="Cuomo C.A."/>
            <person name="White T.C."/>
        </authorList>
    </citation>
    <scope>NUCLEOTIDE SEQUENCE [LARGE SCALE GENOMIC DNA]</scope>
    <source>
        <strain evidence="2">ATCC MYA-4605 / CBS 113480</strain>
    </source>
</reference>
<dbReference type="GeneID" id="9230021"/>
<dbReference type="VEuPathDB" id="FungiDB:MCYG_04643"/>
<evidence type="ECO:0000313" key="2">
    <source>
        <dbReference type="Proteomes" id="UP000002035"/>
    </source>
</evidence>
<dbReference type="OrthoDB" id="10264507at2759"/>
<dbReference type="Proteomes" id="UP000002035">
    <property type="component" value="Unassembled WGS sequence"/>
</dbReference>